<dbReference type="EMBL" id="CADCTG010000149">
    <property type="protein sequence ID" value="CAA9243904.1"/>
    <property type="molecule type" value="Genomic_DNA"/>
</dbReference>
<feature type="region of interest" description="Disordered" evidence="1">
    <location>
        <begin position="1"/>
        <end position="21"/>
    </location>
</feature>
<protein>
    <submittedName>
        <fullName evidence="2">Uncharacterized protein</fullName>
    </submittedName>
</protein>
<evidence type="ECO:0000313" key="2">
    <source>
        <dbReference type="EMBL" id="CAA9243904.1"/>
    </source>
</evidence>
<gene>
    <name evidence="2" type="ORF">AVDCRST_MAG08-1770</name>
</gene>
<reference evidence="2" key="1">
    <citation type="submission" date="2020-02" db="EMBL/GenBank/DDBJ databases">
        <authorList>
            <person name="Meier V. D."/>
        </authorList>
    </citation>
    <scope>NUCLEOTIDE SEQUENCE</scope>
    <source>
        <strain evidence="2">AVDCRST_MAG08</strain>
    </source>
</reference>
<proteinExistence type="predicted"/>
<name>A0A6J4I7Y8_9PROT</name>
<evidence type="ECO:0000256" key="1">
    <source>
        <dbReference type="SAM" id="MobiDB-lite"/>
    </source>
</evidence>
<dbReference type="PROSITE" id="PS51257">
    <property type="entry name" value="PROKAR_LIPOPROTEIN"/>
    <property type="match status" value="1"/>
</dbReference>
<sequence>MKSGPPPRGAPGCPGGAGAHAKFGPPLSGVVACSFSSPGPLFRGGFTALEAGQNRRRSSGAGRMSNPAAVVGLQQRFAGEHMDALLQGRATVARAVRRTADETLRPIEEKKFQTAAE</sequence>
<dbReference type="AlphaFoldDB" id="A0A6J4I7Y8"/>
<organism evidence="2">
    <name type="scientific">uncultured Acetobacteraceae bacterium</name>
    <dbReference type="NCBI Taxonomy" id="169975"/>
    <lineage>
        <taxon>Bacteria</taxon>
        <taxon>Pseudomonadati</taxon>
        <taxon>Pseudomonadota</taxon>
        <taxon>Alphaproteobacteria</taxon>
        <taxon>Acetobacterales</taxon>
        <taxon>Acetobacteraceae</taxon>
        <taxon>environmental samples</taxon>
    </lineage>
</organism>
<accession>A0A6J4I7Y8</accession>